<evidence type="ECO:0000256" key="1">
    <source>
        <dbReference type="SAM" id="Phobius"/>
    </source>
</evidence>
<comment type="caution">
    <text evidence="2">The sequence shown here is derived from an EMBL/GenBank/DDBJ whole genome shotgun (WGS) entry which is preliminary data.</text>
</comment>
<dbReference type="EMBL" id="LSRX01001160">
    <property type="protein sequence ID" value="OLP82868.1"/>
    <property type="molecule type" value="Genomic_DNA"/>
</dbReference>
<evidence type="ECO:0000313" key="3">
    <source>
        <dbReference type="Proteomes" id="UP000186817"/>
    </source>
</evidence>
<feature type="transmembrane region" description="Helical" evidence="1">
    <location>
        <begin position="132"/>
        <end position="152"/>
    </location>
</feature>
<keyword evidence="1" id="KW-1133">Transmembrane helix</keyword>
<evidence type="ECO:0008006" key="4">
    <source>
        <dbReference type="Google" id="ProtNLM"/>
    </source>
</evidence>
<name>A0A1Q9CIV4_SYMMI</name>
<gene>
    <name evidence="2" type="ORF">AK812_SmicGene36447</name>
</gene>
<proteinExistence type="predicted"/>
<feature type="transmembrane region" description="Helical" evidence="1">
    <location>
        <begin position="164"/>
        <end position="184"/>
    </location>
</feature>
<keyword evidence="1" id="KW-0812">Transmembrane</keyword>
<keyword evidence="1" id="KW-0472">Membrane</keyword>
<feature type="transmembrane region" description="Helical" evidence="1">
    <location>
        <begin position="228"/>
        <end position="252"/>
    </location>
</feature>
<organism evidence="2 3">
    <name type="scientific">Symbiodinium microadriaticum</name>
    <name type="common">Dinoflagellate</name>
    <name type="synonym">Zooxanthella microadriatica</name>
    <dbReference type="NCBI Taxonomy" id="2951"/>
    <lineage>
        <taxon>Eukaryota</taxon>
        <taxon>Sar</taxon>
        <taxon>Alveolata</taxon>
        <taxon>Dinophyceae</taxon>
        <taxon>Suessiales</taxon>
        <taxon>Symbiodiniaceae</taxon>
        <taxon>Symbiodinium</taxon>
    </lineage>
</organism>
<accession>A0A1Q9CIV4</accession>
<protein>
    <recommendedName>
        <fullName evidence="4">Protein kinase domain-containing protein</fullName>
    </recommendedName>
</protein>
<dbReference type="AlphaFoldDB" id="A0A1Q9CIV4"/>
<evidence type="ECO:0000313" key="2">
    <source>
        <dbReference type="EMBL" id="OLP82868.1"/>
    </source>
</evidence>
<reference evidence="2 3" key="1">
    <citation type="submission" date="2016-02" db="EMBL/GenBank/DDBJ databases">
        <title>Genome analysis of coral dinoflagellate symbionts highlights evolutionary adaptations to a symbiotic lifestyle.</title>
        <authorList>
            <person name="Aranda M."/>
            <person name="Li Y."/>
            <person name="Liew Y.J."/>
            <person name="Baumgarten S."/>
            <person name="Simakov O."/>
            <person name="Wilson M."/>
            <person name="Piel J."/>
            <person name="Ashoor H."/>
            <person name="Bougouffa S."/>
            <person name="Bajic V.B."/>
            <person name="Ryu T."/>
            <person name="Ravasi T."/>
            <person name="Bayer T."/>
            <person name="Micklem G."/>
            <person name="Kim H."/>
            <person name="Bhak J."/>
            <person name="Lajeunesse T.C."/>
            <person name="Voolstra C.R."/>
        </authorList>
    </citation>
    <scope>NUCLEOTIDE SEQUENCE [LARGE SCALE GENOMIC DNA]</scope>
    <source>
        <strain evidence="2 3">CCMP2467</strain>
    </source>
</reference>
<dbReference type="OrthoDB" id="10409038at2759"/>
<sequence length="546" mass="60976">MSSQKLLDMQGQPVSMGCAPLCTAEAGVDKRGKEGQARSGTVMILAFLNGPFKVQVVAEDQEEERTPLRFHAMALPEWAAQYEDDPALRESLAEKELCETRVWRRDGLDVTRGSTRKFAEAHNSLRRGAAQFYIMNSFVLALPSLLELLFAARNFSSACGWATAAWMTVDSVVCLFGSLLSLWLCLQAQVLQDLELQEHLVRKARGDPELPEELEGKVDNFNKVTRCAVISIAASMLSSLVLWAVGLCMFFFKDLSQCDDVRRWVRLMTWVRVLMPFFFLCCIIPVQQLCCQVKGEAPAMPGWDRGAQALVLSCIDPITRRDTWPVWTLSDPLEVELGQEPLGLSALPPDVAAWLQYKYVIIRGTRRDKLRWETDGVGNHRRLQVSEEMLLSGTWDDGQFGHVPGQPPRQHAKRLVQDQARWSCTGKVQRMLLERVKDVPGSETVGAILPPMERKRQIGKGKQGACYLVDVAGTPAVLKELKGGRSAFKAELRALQLLQDASAVTRGAIPALLGFDTATQAERETEKRRVLMSFLADLDCTRTKLN</sequence>
<feature type="transmembrane region" description="Helical" evidence="1">
    <location>
        <begin position="264"/>
        <end position="286"/>
    </location>
</feature>
<keyword evidence="3" id="KW-1185">Reference proteome</keyword>
<dbReference type="Proteomes" id="UP000186817">
    <property type="component" value="Unassembled WGS sequence"/>
</dbReference>